<dbReference type="Proteomes" id="UP000265419">
    <property type="component" value="Unassembled WGS sequence"/>
</dbReference>
<evidence type="ECO:0000313" key="2">
    <source>
        <dbReference type="Proteomes" id="UP000265419"/>
    </source>
</evidence>
<protein>
    <submittedName>
        <fullName evidence="1">Uncharacterized protein</fullName>
    </submittedName>
</protein>
<name>A0A399J9I7_9MICC</name>
<keyword evidence="2" id="KW-1185">Reference proteome</keyword>
<dbReference type="AlphaFoldDB" id="A0A399J9I7"/>
<dbReference type="RefSeq" id="WP_119424676.1">
    <property type="nucleotide sequence ID" value="NZ_QQXK01000014.1"/>
</dbReference>
<gene>
    <name evidence="1" type="ORF">DWB68_08315</name>
</gene>
<organism evidence="1 2">
    <name type="scientific">Galactobacter valiniphilus</name>
    <dbReference type="NCBI Taxonomy" id="2676122"/>
    <lineage>
        <taxon>Bacteria</taxon>
        <taxon>Bacillati</taxon>
        <taxon>Actinomycetota</taxon>
        <taxon>Actinomycetes</taxon>
        <taxon>Micrococcales</taxon>
        <taxon>Micrococcaceae</taxon>
        <taxon>Galactobacter</taxon>
    </lineage>
</organism>
<proteinExistence type="predicted"/>
<accession>A0A399J9I7</accession>
<sequence>MTGAMPEGWSAPGHRRLRVYIPPLSVVPDLRVDGVSLSDAVRHGWPGGVDASWVRSQLGEGPAALPDTVLLAVCPQCGDLGCGAVAARVIWAEGTVTWSDFQWIDEDGLEPAGTDLVVEDLAVPGFPERFVFDRDQYVGELRRALGR</sequence>
<comment type="caution">
    <text evidence="1">The sequence shown here is derived from an EMBL/GenBank/DDBJ whole genome shotgun (WGS) entry which is preliminary data.</text>
</comment>
<dbReference type="EMBL" id="QQXK01000014">
    <property type="protein sequence ID" value="RII42225.1"/>
    <property type="molecule type" value="Genomic_DNA"/>
</dbReference>
<reference evidence="1 2" key="1">
    <citation type="submission" date="2018-07" db="EMBL/GenBank/DDBJ databases">
        <title>Arthrobacter sp. nov., isolated from raw cow's milk with high bacterial count.</title>
        <authorList>
            <person name="Hahne J."/>
            <person name="Isele D."/>
            <person name="Lipski A."/>
        </authorList>
    </citation>
    <scope>NUCLEOTIDE SEQUENCE [LARGE SCALE GENOMIC DNA]</scope>
    <source>
        <strain evidence="1 2">JZ R-35</strain>
    </source>
</reference>
<evidence type="ECO:0000313" key="1">
    <source>
        <dbReference type="EMBL" id="RII42225.1"/>
    </source>
</evidence>